<evidence type="ECO:0000259" key="1">
    <source>
        <dbReference type="Pfam" id="PF14512"/>
    </source>
</evidence>
<dbReference type="Pfam" id="PF14512">
    <property type="entry name" value="TM1586_NiRdase"/>
    <property type="match status" value="1"/>
</dbReference>
<dbReference type="Gene3D" id="3.40.109.10">
    <property type="entry name" value="NADH Oxidase"/>
    <property type="match status" value="1"/>
</dbReference>
<dbReference type="InterPro" id="IPR029478">
    <property type="entry name" value="TM1586_NiRdase"/>
</dbReference>
<dbReference type="AlphaFoldDB" id="A0A9D1I966"/>
<dbReference type="SUPFAM" id="SSF55469">
    <property type="entry name" value="FMN-dependent nitroreductase-like"/>
    <property type="match status" value="1"/>
</dbReference>
<reference evidence="2" key="1">
    <citation type="submission" date="2020-10" db="EMBL/GenBank/DDBJ databases">
        <authorList>
            <person name="Gilroy R."/>
        </authorList>
    </citation>
    <scope>NUCLEOTIDE SEQUENCE</scope>
    <source>
        <strain evidence="2">CHK195-4489</strain>
    </source>
</reference>
<evidence type="ECO:0000313" key="2">
    <source>
        <dbReference type="EMBL" id="HIU30182.1"/>
    </source>
</evidence>
<dbReference type="GO" id="GO:0016491">
    <property type="term" value="F:oxidoreductase activity"/>
    <property type="evidence" value="ECO:0007669"/>
    <property type="project" value="InterPro"/>
</dbReference>
<evidence type="ECO:0000313" key="3">
    <source>
        <dbReference type="Proteomes" id="UP000824089"/>
    </source>
</evidence>
<name>A0A9D1I966_9CLOT</name>
<comment type="caution">
    <text evidence="2">The sequence shown here is derived from an EMBL/GenBank/DDBJ whole genome shotgun (WGS) entry which is preliminary data.</text>
</comment>
<gene>
    <name evidence="2" type="ORF">IAD50_07805</name>
</gene>
<accession>A0A9D1I966</accession>
<dbReference type="InterPro" id="IPR000415">
    <property type="entry name" value="Nitroreductase-like"/>
</dbReference>
<reference evidence="2" key="2">
    <citation type="journal article" date="2021" name="PeerJ">
        <title>Extensive microbial diversity within the chicken gut microbiome revealed by metagenomics and culture.</title>
        <authorList>
            <person name="Gilroy R."/>
            <person name="Ravi A."/>
            <person name="Getino M."/>
            <person name="Pursley I."/>
            <person name="Horton D.L."/>
            <person name="Alikhan N.F."/>
            <person name="Baker D."/>
            <person name="Gharbi K."/>
            <person name="Hall N."/>
            <person name="Watson M."/>
            <person name="Adriaenssens E.M."/>
            <person name="Foster-Nyarko E."/>
            <person name="Jarju S."/>
            <person name="Secka A."/>
            <person name="Antonio M."/>
            <person name="Oren A."/>
            <person name="Chaudhuri R.R."/>
            <person name="La Ragione R."/>
            <person name="Hildebrand F."/>
            <person name="Pallen M.J."/>
        </authorList>
    </citation>
    <scope>NUCLEOTIDE SEQUENCE</scope>
    <source>
        <strain evidence="2">CHK195-4489</strain>
    </source>
</reference>
<dbReference type="Gene3D" id="3.40.109.30">
    <property type="entry name" value="putative nitroreductase (tm1586), domain 2"/>
    <property type="match status" value="1"/>
</dbReference>
<proteinExistence type="predicted"/>
<feature type="domain" description="Putative nitroreductase TM1586" evidence="1">
    <location>
        <begin position="3"/>
        <end position="215"/>
    </location>
</feature>
<sequence>MTILEAMQARHAVRSYKDLPLNPETISILQKEIDACNREGGLRIQLVTGEPKAFDSFLAHYGKFSGVQNYIALIGKKNADLDEKLGYYGERLALQAQMLELNTCWVAMTFGKGAAKSFCTIAPGEKLICVLSLGYGATQGTAHKSKPMDALCQVEGDMPEWFRKGMEAALLAPTAMNQQKFLLSLSGNEVTAKALGGFYSKVDLGIVKYHFEAGAGKENFSWGGR</sequence>
<dbReference type="Proteomes" id="UP000824089">
    <property type="component" value="Unassembled WGS sequence"/>
</dbReference>
<organism evidence="2 3">
    <name type="scientific">Candidatus Egerieisoma faecipullorum</name>
    <dbReference type="NCBI Taxonomy" id="2840963"/>
    <lineage>
        <taxon>Bacteria</taxon>
        <taxon>Bacillati</taxon>
        <taxon>Bacillota</taxon>
        <taxon>Clostridia</taxon>
        <taxon>Eubacteriales</taxon>
        <taxon>Clostridiaceae</taxon>
        <taxon>Clostridiaceae incertae sedis</taxon>
        <taxon>Candidatus Egerieisoma</taxon>
    </lineage>
</organism>
<protein>
    <submittedName>
        <fullName evidence="2">Nitroreductase</fullName>
    </submittedName>
</protein>
<dbReference type="EMBL" id="DVMM01000169">
    <property type="protein sequence ID" value="HIU30182.1"/>
    <property type="molecule type" value="Genomic_DNA"/>
</dbReference>